<evidence type="ECO:0000256" key="4">
    <source>
        <dbReference type="ARBA" id="ARBA00022989"/>
    </source>
</evidence>
<dbReference type="Proteomes" id="UP000230729">
    <property type="component" value="Unassembled WGS sequence"/>
</dbReference>
<keyword evidence="3 6" id="KW-0812">Transmembrane</keyword>
<comment type="caution">
    <text evidence="8">The sequence shown here is derived from an EMBL/GenBank/DDBJ whole genome shotgun (WGS) entry which is preliminary data.</text>
</comment>
<evidence type="ECO:0000256" key="1">
    <source>
        <dbReference type="ARBA" id="ARBA00004651"/>
    </source>
</evidence>
<feature type="transmembrane region" description="Helical" evidence="6">
    <location>
        <begin position="15"/>
        <end position="33"/>
    </location>
</feature>
<comment type="subcellular location">
    <subcellularLocation>
        <location evidence="1">Cell membrane</location>
        <topology evidence="1">Multi-pass membrane protein</topology>
    </subcellularLocation>
</comment>
<evidence type="ECO:0000256" key="3">
    <source>
        <dbReference type="ARBA" id="ARBA00022692"/>
    </source>
</evidence>
<dbReference type="AlphaFoldDB" id="A0A2G9ZNS6"/>
<feature type="transmembrane region" description="Helical" evidence="6">
    <location>
        <begin position="53"/>
        <end position="75"/>
    </location>
</feature>
<evidence type="ECO:0000313" key="9">
    <source>
        <dbReference type="Proteomes" id="UP000230729"/>
    </source>
</evidence>
<evidence type="ECO:0000256" key="2">
    <source>
        <dbReference type="ARBA" id="ARBA00022475"/>
    </source>
</evidence>
<evidence type="ECO:0000256" key="5">
    <source>
        <dbReference type="ARBA" id="ARBA00023136"/>
    </source>
</evidence>
<dbReference type="Pfam" id="PF09335">
    <property type="entry name" value="VTT_dom"/>
    <property type="match status" value="1"/>
</dbReference>
<feature type="domain" description="VTT" evidence="7">
    <location>
        <begin position="39"/>
        <end position="164"/>
    </location>
</feature>
<dbReference type="EMBL" id="PCSD01000002">
    <property type="protein sequence ID" value="PIP34220.1"/>
    <property type="molecule type" value="Genomic_DNA"/>
</dbReference>
<accession>A0A2G9ZNS6</accession>
<sequence>MEIIVEFFLTLASKLDYLGVFLLMAVESSFIPFPSEVVIPPAAYLAAQGKMNIFLVVGAGILGSLLGALINYYLAASLGRALILRLAAGRFGRIFFIDDEKIKKAENFFLRYGKTSTFFGRFIPAVRQLISLPAGFARMNLFLFASLTALGSACWVLVLAVLGYYFGANEEVWRKYYQEISYLIILFSALTVFLLIFRYWKKKSASNKNNKENKINS</sequence>
<keyword evidence="2" id="KW-1003">Cell membrane</keyword>
<dbReference type="GO" id="GO:0005886">
    <property type="term" value="C:plasma membrane"/>
    <property type="evidence" value="ECO:0007669"/>
    <property type="project" value="UniProtKB-SubCell"/>
</dbReference>
<dbReference type="InterPro" id="IPR051311">
    <property type="entry name" value="DedA_domain"/>
</dbReference>
<evidence type="ECO:0000256" key="6">
    <source>
        <dbReference type="SAM" id="Phobius"/>
    </source>
</evidence>
<evidence type="ECO:0000313" key="8">
    <source>
        <dbReference type="EMBL" id="PIP34220.1"/>
    </source>
</evidence>
<dbReference type="PANTHER" id="PTHR42709">
    <property type="entry name" value="ALKALINE PHOSPHATASE LIKE PROTEIN"/>
    <property type="match status" value="1"/>
</dbReference>
<name>A0A2G9ZNS6_9BACT</name>
<keyword evidence="5 6" id="KW-0472">Membrane</keyword>
<protein>
    <submittedName>
        <fullName evidence="8">DedA family protein</fullName>
    </submittedName>
</protein>
<evidence type="ECO:0000259" key="7">
    <source>
        <dbReference type="Pfam" id="PF09335"/>
    </source>
</evidence>
<gene>
    <name evidence="8" type="ORF">COX22_00185</name>
</gene>
<keyword evidence="4 6" id="KW-1133">Transmembrane helix</keyword>
<proteinExistence type="predicted"/>
<reference evidence="8 9" key="1">
    <citation type="submission" date="2017-09" db="EMBL/GenBank/DDBJ databases">
        <title>Depth-based differentiation of microbial function through sediment-hosted aquifers and enrichment of novel symbionts in the deep terrestrial subsurface.</title>
        <authorList>
            <person name="Probst A.J."/>
            <person name="Ladd B."/>
            <person name="Jarett J.K."/>
            <person name="Geller-Mcgrath D.E."/>
            <person name="Sieber C.M."/>
            <person name="Emerson J.B."/>
            <person name="Anantharaman K."/>
            <person name="Thomas B.C."/>
            <person name="Malmstrom R."/>
            <person name="Stieglmeier M."/>
            <person name="Klingl A."/>
            <person name="Woyke T."/>
            <person name="Ryan C.M."/>
            <person name="Banfield J.F."/>
        </authorList>
    </citation>
    <scope>NUCLEOTIDE SEQUENCE [LARGE SCALE GENOMIC DNA]</scope>
    <source>
        <strain evidence="8">CG23_combo_of_CG06-09_8_20_14_all_49_15</strain>
    </source>
</reference>
<organism evidence="8 9">
    <name type="scientific">Candidatus Falkowbacteria bacterium CG23_combo_of_CG06-09_8_20_14_all_49_15</name>
    <dbReference type="NCBI Taxonomy" id="1974572"/>
    <lineage>
        <taxon>Bacteria</taxon>
        <taxon>Candidatus Falkowiibacteriota</taxon>
    </lineage>
</organism>
<feature type="transmembrane region" description="Helical" evidence="6">
    <location>
        <begin position="180"/>
        <end position="200"/>
    </location>
</feature>
<dbReference type="InterPro" id="IPR032816">
    <property type="entry name" value="VTT_dom"/>
</dbReference>
<feature type="transmembrane region" description="Helical" evidence="6">
    <location>
        <begin position="141"/>
        <end position="168"/>
    </location>
</feature>
<dbReference type="PANTHER" id="PTHR42709:SF6">
    <property type="entry name" value="UNDECAPRENYL PHOSPHATE TRANSPORTER A"/>
    <property type="match status" value="1"/>
</dbReference>